<keyword evidence="3" id="KW-1133">Transmembrane helix</keyword>
<dbReference type="AlphaFoldDB" id="S8E466"/>
<evidence type="ECO:0000259" key="4">
    <source>
        <dbReference type="PROSITE" id="PS51762"/>
    </source>
</evidence>
<evidence type="ECO:0000256" key="2">
    <source>
        <dbReference type="SAM" id="MobiDB-lite"/>
    </source>
</evidence>
<dbReference type="EMBL" id="KE504168">
    <property type="protein sequence ID" value="EPS98173.1"/>
    <property type="molecule type" value="Genomic_DNA"/>
</dbReference>
<dbReference type="InterPro" id="IPR050546">
    <property type="entry name" value="Glycosyl_Hydrlase_16"/>
</dbReference>
<dbReference type="HOGENOM" id="CLU_019533_1_0_1"/>
<dbReference type="eggNOG" id="ENOG502QRX5">
    <property type="taxonomic scope" value="Eukaryota"/>
</dbReference>
<dbReference type="Proteomes" id="UP000015241">
    <property type="component" value="Unassembled WGS sequence"/>
</dbReference>
<reference evidence="5 6" key="1">
    <citation type="journal article" date="2012" name="Science">
        <title>The Paleozoic origin of enzymatic lignin decomposition reconstructed from 31 fungal genomes.</title>
        <authorList>
            <person name="Floudas D."/>
            <person name="Binder M."/>
            <person name="Riley R."/>
            <person name="Barry K."/>
            <person name="Blanchette R.A."/>
            <person name="Henrissat B."/>
            <person name="Martinez A.T."/>
            <person name="Otillar R."/>
            <person name="Spatafora J.W."/>
            <person name="Yadav J.S."/>
            <person name="Aerts A."/>
            <person name="Benoit I."/>
            <person name="Boyd A."/>
            <person name="Carlson A."/>
            <person name="Copeland A."/>
            <person name="Coutinho P.M."/>
            <person name="de Vries R.P."/>
            <person name="Ferreira P."/>
            <person name="Findley K."/>
            <person name="Foster B."/>
            <person name="Gaskell J."/>
            <person name="Glotzer D."/>
            <person name="Gorecki P."/>
            <person name="Heitman J."/>
            <person name="Hesse C."/>
            <person name="Hori C."/>
            <person name="Igarashi K."/>
            <person name="Jurgens J.A."/>
            <person name="Kallen N."/>
            <person name="Kersten P."/>
            <person name="Kohler A."/>
            <person name="Kuees U."/>
            <person name="Kumar T.K.A."/>
            <person name="Kuo A."/>
            <person name="LaButti K."/>
            <person name="Larrondo L.F."/>
            <person name="Lindquist E."/>
            <person name="Ling A."/>
            <person name="Lombard V."/>
            <person name="Lucas S."/>
            <person name="Lundell T."/>
            <person name="Martin R."/>
            <person name="McLaughlin D.J."/>
            <person name="Morgenstern I."/>
            <person name="Morin E."/>
            <person name="Murat C."/>
            <person name="Nagy L.G."/>
            <person name="Nolan M."/>
            <person name="Ohm R.A."/>
            <person name="Patyshakuliyeva A."/>
            <person name="Rokas A."/>
            <person name="Ruiz-Duenas F.J."/>
            <person name="Sabat G."/>
            <person name="Salamov A."/>
            <person name="Samejima M."/>
            <person name="Schmutz J."/>
            <person name="Slot J.C."/>
            <person name="St John F."/>
            <person name="Stenlid J."/>
            <person name="Sun H."/>
            <person name="Sun S."/>
            <person name="Syed K."/>
            <person name="Tsang A."/>
            <person name="Wiebenga A."/>
            <person name="Young D."/>
            <person name="Pisabarro A."/>
            <person name="Eastwood D.C."/>
            <person name="Martin F."/>
            <person name="Cullen D."/>
            <person name="Grigoriev I.V."/>
            <person name="Hibbett D.S."/>
        </authorList>
    </citation>
    <scope>NUCLEOTIDE SEQUENCE</scope>
    <source>
        <strain evidence="6">FP-58527</strain>
    </source>
</reference>
<keyword evidence="3" id="KW-0812">Transmembrane</keyword>
<dbReference type="GO" id="GO:0005975">
    <property type="term" value="P:carbohydrate metabolic process"/>
    <property type="evidence" value="ECO:0007669"/>
    <property type="project" value="InterPro"/>
</dbReference>
<evidence type="ECO:0000313" key="5">
    <source>
        <dbReference type="EMBL" id="EPS98173.1"/>
    </source>
</evidence>
<keyword evidence="6" id="KW-1185">Reference proteome</keyword>
<dbReference type="InterPro" id="IPR013320">
    <property type="entry name" value="ConA-like_dom_sf"/>
</dbReference>
<feature type="domain" description="GH16" evidence="4">
    <location>
        <begin position="290"/>
        <end position="618"/>
    </location>
</feature>
<feature type="region of interest" description="Disordered" evidence="2">
    <location>
        <begin position="131"/>
        <end position="174"/>
    </location>
</feature>
<organism evidence="5 6">
    <name type="scientific">Fomitopsis schrenkii</name>
    <name type="common">Brown rot fungus</name>
    <dbReference type="NCBI Taxonomy" id="2126942"/>
    <lineage>
        <taxon>Eukaryota</taxon>
        <taxon>Fungi</taxon>
        <taxon>Dikarya</taxon>
        <taxon>Basidiomycota</taxon>
        <taxon>Agaricomycotina</taxon>
        <taxon>Agaricomycetes</taxon>
        <taxon>Polyporales</taxon>
        <taxon>Fomitopsis</taxon>
    </lineage>
</organism>
<keyword evidence="3" id="KW-0472">Membrane</keyword>
<dbReference type="Gene3D" id="2.60.120.200">
    <property type="match status" value="1"/>
</dbReference>
<dbReference type="PROSITE" id="PS51762">
    <property type="entry name" value="GH16_2"/>
    <property type="match status" value="1"/>
</dbReference>
<evidence type="ECO:0000313" key="6">
    <source>
        <dbReference type="Proteomes" id="UP000015241"/>
    </source>
</evidence>
<evidence type="ECO:0000256" key="1">
    <source>
        <dbReference type="ARBA" id="ARBA00006865"/>
    </source>
</evidence>
<feature type="compositionally biased region" description="Polar residues" evidence="2">
    <location>
        <begin position="1"/>
        <end position="14"/>
    </location>
</feature>
<sequence length="639" mass="68748">MSNPFGSPNDTPRNSFYGGQYTAQAPAVPDKNNRSPPSAFPSFPFQSHAGNPDPGTHIPGIGRRESLDSLAARAQNGQVLHTPGNVNPHPLSPPTPGTVYPAGAAPGGYGLVEEGGEDLGRPYAPFMGDVPERSQTPPTPSSASQLYRGSAAAAAAGKGEYGHDNGHGLPRTGSTAQISMRAPFLSPASRPTSSLWAPPSFPYAYQGSGSSTALNGYAASGYGQYSSYADIQAQLRKSKPIMASTRIPQKLTPEDKPWTTTKDGRERASYWLTLVGIIAGIAGAAVLCYFTWVDTYLLADSQVCSYFYDDFSNGLDTTNTWTPDNQLGGFGNGEFQITRNDQTNLHVTNGELYITPTLVSDEIDGGYPAILDGGSFDLGDQCSTDNTTACSVQASNSSGAVVNPVFSSRISTQGHYAIQYGKVEVVAKIPQGDWLWPAIWMLPENTTYGAWPLSGEIDMMEARGNPSSYAAQGVNYVRGSLNYGPLAALYTTVFGWWSLKQSTFADDFHTYTLEWTEDFMRIYVDTRLDAMLTIKIQGKGGKSFWSRGNYPQTAQNGSSQVVVEDVWAKNGGGPAAPFDQPFYLILDVAVGGTSGWFPDSVGGKPWYDGSNTAMREFAEAQSTWYSTWPSSTDDRSFRV</sequence>
<protein>
    <recommendedName>
        <fullName evidence="4">GH16 domain-containing protein</fullName>
    </recommendedName>
</protein>
<accession>S8E466</accession>
<comment type="similarity">
    <text evidence="1">Belongs to the glycosyl hydrolase 16 family.</text>
</comment>
<dbReference type="PANTHER" id="PTHR10963">
    <property type="entry name" value="GLYCOSYL HYDROLASE-RELATED"/>
    <property type="match status" value="1"/>
</dbReference>
<feature type="compositionally biased region" description="Low complexity" evidence="2">
    <location>
        <begin position="141"/>
        <end position="156"/>
    </location>
</feature>
<evidence type="ECO:0000256" key="3">
    <source>
        <dbReference type="SAM" id="Phobius"/>
    </source>
</evidence>
<gene>
    <name evidence="5" type="ORF">FOMPIDRAFT_1127020</name>
</gene>
<dbReference type="PANTHER" id="PTHR10963:SF55">
    <property type="entry name" value="GLYCOSIDE HYDROLASE FAMILY 16 PROTEIN"/>
    <property type="match status" value="1"/>
</dbReference>
<dbReference type="InParanoid" id="S8E466"/>
<name>S8E466_FOMSC</name>
<feature type="region of interest" description="Disordered" evidence="2">
    <location>
        <begin position="1"/>
        <end position="92"/>
    </location>
</feature>
<proteinExistence type="inferred from homology"/>
<dbReference type="Pfam" id="PF00722">
    <property type="entry name" value="Glyco_hydro_16"/>
    <property type="match status" value="1"/>
</dbReference>
<feature type="transmembrane region" description="Helical" evidence="3">
    <location>
        <begin position="270"/>
        <end position="292"/>
    </location>
</feature>
<dbReference type="SUPFAM" id="SSF49899">
    <property type="entry name" value="Concanavalin A-like lectins/glucanases"/>
    <property type="match status" value="1"/>
</dbReference>
<dbReference type="GO" id="GO:0004553">
    <property type="term" value="F:hydrolase activity, hydrolyzing O-glycosyl compounds"/>
    <property type="evidence" value="ECO:0007669"/>
    <property type="project" value="InterPro"/>
</dbReference>
<dbReference type="InterPro" id="IPR000757">
    <property type="entry name" value="Beta-glucanase-like"/>
</dbReference>
<dbReference type="STRING" id="743788.S8E466"/>
<dbReference type="OrthoDB" id="4781at2759"/>
<feature type="compositionally biased region" description="Low complexity" evidence="2">
    <location>
        <begin position="35"/>
        <end position="47"/>
    </location>
</feature>